<feature type="transmembrane region" description="Helical" evidence="5">
    <location>
        <begin position="186"/>
        <end position="205"/>
    </location>
</feature>
<keyword evidence="2 5" id="KW-0812">Transmembrane</keyword>
<feature type="domain" description="Immunoglobulin" evidence="7">
    <location>
        <begin position="21"/>
        <end position="125"/>
    </location>
</feature>
<evidence type="ECO:0000256" key="2">
    <source>
        <dbReference type="ARBA" id="ARBA00022692"/>
    </source>
</evidence>
<feature type="compositionally biased region" description="Low complexity" evidence="4">
    <location>
        <begin position="142"/>
        <end position="157"/>
    </location>
</feature>
<feature type="region of interest" description="Disordered" evidence="4">
    <location>
        <begin position="212"/>
        <end position="243"/>
    </location>
</feature>
<evidence type="ECO:0000256" key="1">
    <source>
        <dbReference type="ARBA" id="ARBA00004370"/>
    </source>
</evidence>
<keyword evidence="9" id="KW-1185">Reference proteome</keyword>
<feature type="signal peptide" evidence="6">
    <location>
        <begin position="1"/>
        <end position="20"/>
    </location>
</feature>
<evidence type="ECO:0000313" key="8">
    <source>
        <dbReference type="EMBL" id="KAG5278049.1"/>
    </source>
</evidence>
<dbReference type="Proteomes" id="UP000823561">
    <property type="component" value="Chromosome 7"/>
</dbReference>
<evidence type="ECO:0000259" key="7">
    <source>
        <dbReference type="SMART" id="SM00409"/>
    </source>
</evidence>
<feature type="region of interest" description="Disordered" evidence="4">
    <location>
        <begin position="125"/>
        <end position="172"/>
    </location>
</feature>
<dbReference type="InterPro" id="IPR013106">
    <property type="entry name" value="Ig_V-set"/>
</dbReference>
<feature type="compositionally biased region" description="Acidic residues" evidence="4">
    <location>
        <begin position="228"/>
        <end position="239"/>
    </location>
</feature>
<accession>A0AAV6GU69</accession>
<gene>
    <name evidence="8" type="ORF">AALO_G00094630</name>
</gene>
<dbReference type="Pfam" id="PF07686">
    <property type="entry name" value="V-set"/>
    <property type="match status" value="1"/>
</dbReference>
<dbReference type="InterPro" id="IPR036179">
    <property type="entry name" value="Ig-like_dom_sf"/>
</dbReference>
<keyword evidence="3 5" id="KW-0472">Membrane</keyword>
<sequence length="296" mass="32016">MKTPLILFFGLLAGVLPVESVIQVTGYVGKSAVIRCPYDRGYVGYSKYLCRGSCRLGGKDKKVETKAGQTKAINGRFSLHDDTTAGVFTVTITGLSAEDSGQYWCGVKTGVGRYDVFTEVELNVKKVPPPSPMSTTTEDHTLSSSSSSSSGPTFNTSQFDLQPTPGQWTAGVTPQLQEGRVPSTDVLILCTAGLLAVVMVCGLAYRLRGRKSKGNIPPTLRNRSLAEDPNDYEMTEEPESVPGARESVSTLYCLADQPHQPSVTTTGRPFRKNPEPPIYFNSEEDPAFPIYANETA</sequence>
<evidence type="ECO:0000256" key="5">
    <source>
        <dbReference type="SAM" id="Phobius"/>
    </source>
</evidence>
<dbReference type="InterPro" id="IPR013783">
    <property type="entry name" value="Ig-like_fold"/>
</dbReference>
<evidence type="ECO:0000313" key="9">
    <source>
        <dbReference type="Proteomes" id="UP000823561"/>
    </source>
</evidence>
<feature type="chain" id="PRO_5043585618" description="Immunoglobulin domain-containing protein" evidence="6">
    <location>
        <begin position="21"/>
        <end position="296"/>
    </location>
</feature>
<dbReference type="AlphaFoldDB" id="A0AAV6GU69"/>
<feature type="region of interest" description="Disordered" evidence="4">
    <location>
        <begin position="256"/>
        <end position="284"/>
    </location>
</feature>
<protein>
    <recommendedName>
        <fullName evidence="7">Immunoglobulin domain-containing protein</fullName>
    </recommendedName>
</protein>
<dbReference type="GO" id="GO:0004888">
    <property type="term" value="F:transmembrane signaling receptor activity"/>
    <property type="evidence" value="ECO:0007669"/>
    <property type="project" value="TreeGrafter"/>
</dbReference>
<keyword evidence="6" id="KW-0732">Signal</keyword>
<dbReference type="CDD" id="cd05716">
    <property type="entry name" value="IgV_pIgR_like"/>
    <property type="match status" value="1"/>
</dbReference>
<dbReference type="SUPFAM" id="SSF48726">
    <property type="entry name" value="Immunoglobulin"/>
    <property type="match status" value="1"/>
</dbReference>
<evidence type="ECO:0000256" key="4">
    <source>
        <dbReference type="SAM" id="MobiDB-lite"/>
    </source>
</evidence>
<evidence type="ECO:0000256" key="3">
    <source>
        <dbReference type="ARBA" id="ARBA00023136"/>
    </source>
</evidence>
<dbReference type="EMBL" id="JADWDJ010000007">
    <property type="protein sequence ID" value="KAG5278049.1"/>
    <property type="molecule type" value="Genomic_DNA"/>
</dbReference>
<name>A0AAV6GU69_9TELE</name>
<reference evidence="8" key="1">
    <citation type="submission" date="2020-10" db="EMBL/GenBank/DDBJ databases">
        <title>Chromosome-scale genome assembly of the Allis shad, Alosa alosa.</title>
        <authorList>
            <person name="Margot Z."/>
            <person name="Christophe K."/>
            <person name="Cabau C."/>
            <person name="Louis A."/>
            <person name="Berthelot C."/>
            <person name="Parey E."/>
            <person name="Roest Crollius H."/>
            <person name="Montfort J."/>
            <person name="Robinson-Rechavi M."/>
            <person name="Bucao C."/>
            <person name="Bouchez O."/>
            <person name="Gislard M."/>
            <person name="Lluch J."/>
            <person name="Milhes M."/>
            <person name="Lampietro C."/>
            <person name="Lopez Roques C."/>
            <person name="Donnadieu C."/>
            <person name="Braasch I."/>
            <person name="Desvignes T."/>
            <person name="Postlethwait J."/>
            <person name="Bobe J."/>
            <person name="Guiguen Y."/>
        </authorList>
    </citation>
    <scope>NUCLEOTIDE SEQUENCE</scope>
    <source>
        <strain evidence="8">M-15738</strain>
        <tissue evidence="8">Blood</tissue>
    </source>
</reference>
<evidence type="ECO:0000256" key="6">
    <source>
        <dbReference type="SAM" id="SignalP"/>
    </source>
</evidence>
<dbReference type="SMART" id="SM00409">
    <property type="entry name" value="IG"/>
    <property type="match status" value="1"/>
</dbReference>
<organism evidence="8 9">
    <name type="scientific">Alosa alosa</name>
    <name type="common">allis shad</name>
    <dbReference type="NCBI Taxonomy" id="278164"/>
    <lineage>
        <taxon>Eukaryota</taxon>
        <taxon>Metazoa</taxon>
        <taxon>Chordata</taxon>
        <taxon>Craniata</taxon>
        <taxon>Vertebrata</taxon>
        <taxon>Euteleostomi</taxon>
        <taxon>Actinopterygii</taxon>
        <taxon>Neopterygii</taxon>
        <taxon>Teleostei</taxon>
        <taxon>Clupei</taxon>
        <taxon>Clupeiformes</taxon>
        <taxon>Clupeoidei</taxon>
        <taxon>Clupeidae</taxon>
        <taxon>Alosa</taxon>
    </lineage>
</organism>
<comment type="caution">
    <text evidence="8">The sequence shown here is derived from an EMBL/GenBank/DDBJ whole genome shotgun (WGS) entry which is preliminary data.</text>
</comment>
<comment type="subcellular location">
    <subcellularLocation>
        <location evidence="1">Membrane</location>
    </subcellularLocation>
</comment>
<dbReference type="GO" id="GO:0005886">
    <property type="term" value="C:plasma membrane"/>
    <property type="evidence" value="ECO:0007669"/>
    <property type="project" value="TreeGrafter"/>
</dbReference>
<dbReference type="PANTHER" id="PTHR11860">
    <property type="entry name" value="POLYMERIC-IMMUNOGLOBULIN RECEPTOR"/>
    <property type="match status" value="1"/>
</dbReference>
<feature type="compositionally biased region" description="Polar residues" evidence="4">
    <location>
        <begin position="158"/>
        <end position="172"/>
    </location>
</feature>
<proteinExistence type="predicted"/>
<dbReference type="PANTHER" id="PTHR11860:SF118">
    <property type="entry name" value="CMRF35-LIKE MOLECULE 3-RELATED"/>
    <property type="match status" value="1"/>
</dbReference>
<dbReference type="InterPro" id="IPR003599">
    <property type="entry name" value="Ig_sub"/>
</dbReference>
<dbReference type="Gene3D" id="2.60.40.10">
    <property type="entry name" value="Immunoglobulins"/>
    <property type="match status" value="1"/>
</dbReference>
<dbReference type="InterPro" id="IPR050671">
    <property type="entry name" value="CD300_family_receptors"/>
</dbReference>
<keyword evidence="5" id="KW-1133">Transmembrane helix</keyword>